<evidence type="ECO:0000256" key="5">
    <source>
        <dbReference type="ARBA" id="ARBA00015519"/>
    </source>
</evidence>
<evidence type="ECO:0000256" key="2">
    <source>
        <dbReference type="ARBA" id="ARBA00004123"/>
    </source>
</evidence>
<dbReference type="PRINTS" id="PR02086">
    <property type="entry name" value="PUTNUCHARBI1"/>
</dbReference>
<feature type="domain" description="DDE Tnp4" evidence="13">
    <location>
        <begin position="166"/>
        <end position="217"/>
    </location>
</feature>
<dbReference type="GeneID" id="105898541"/>
<protein>
    <recommendedName>
        <fullName evidence="5">Putative nuclease HARBI1</fullName>
    </recommendedName>
    <alternativeName>
        <fullName evidence="11">Harbinger transposase-derived nuclease</fullName>
    </alternativeName>
</protein>
<evidence type="ECO:0000313" key="14">
    <source>
        <dbReference type="Proteomes" id="UP000515152"/>
    </source>
</evidence>
<dbReference type="GO" id="GO:0046872">
    <property type="term" value="F:metal ion binding"/>
    <property type="evidence" value="ECO:0007669"/>
    <property type="project" value="UniProtKB-KW"/>
</dbReference>
<evidence type="ECO:0000256" key="1">
    <source>
        <dbReference type="ARBA" id="ARBA00001968"/>
    </source>
</evidence>
<dbReference type="InterPro" id="IPR027806">
    <property type="entry name" value="HARBI1_dom"/>
</dbReference>
<keyword evidence="6" id="KW-0963">Cytoplasm</keyword>
<dbReference type="KEGG" id="char:105898541"/>
<dbReference type="InterPro" id="IPR045249">
    <property type="entry name" value="HARBI1-like"/>
</dbReference>
<comment type="function">
    <text evidence="12">Transposase-derived protein that may have nuclease activity. Does not have transposase activity.</text>
</comment>
<dbReference type="RefSeq" id="XP_031418667.1">
    <property type="nucleotide sequence ID" value="XM_031562807.1"/>
</dbReference>
<dbReference type="Proteomes" id="UP000515152">
    <property type="component" value="Chromosome 25"/>
</dbReference>
<keyword evidence="8" id="KW-0479">Metal-binding</keyword>
<keyword evidence="14" id="KW-1185">Reference proteome</keyword>
<dbReference type="AlphaFoldDB" id="A0A6P8F6C8"/>
<dbReference type="GO" id="GO:0005634">
    <property type="term" value="C:nucleus"/>
    <property type="evidence" value="ECO:0007669"/>
    <property type="project" value="UniProtKB-SubCell"/>
</dbReference>
<comment type="cofactor">
    <cofactor evidence="1">
        <name>a divalent metal cation</name>
        <dbReference type="ChEBI" id="CHEBI:60240"/>
    </cofactor>
</comment>
<evidence type="ECO:0000256" key="12">
    <source>
        <dbReference type="ARBA" id="ARBA00045850"/>
    </source>
</evidence>
<dbReference type="Pfam" id="PF13359">
    <property type="entry name" value="DDE_Tnp_4"/>
    <property type="match status" value="1"/>
</dbReference>
<evidence type="ECO:0000256" key="8">
    <source>
        <dbReference type="ARBA" id="ARBA00022723"/>
    </source>
</evidence>
<evidence type="ECO:0000256" key="10">
    <source>
        <dbReference type="ARBA" id="ARBA00023242"/>
    </source>
</evidence>
<evidence type="ECO:0000256" key="7">
    <source>
        <dbReference type="ARBA" id="ARBA00022722"/>
    </source>
</evidence>
<organism evidence="14 15">
    <name type="scientific">Clupea harengus</name>
    <name type="common">Atlantic herring</name>
    <dbReference type="NCBI Taxonomy" id="7950"/>
    <lineage>
        <taxon>Eukaryota</taxon>
        <taxon>Metazoa</taxon>
        <taxon>Chordata</taxon>
        <taxon>Craniata</taxon>
        <taxon>Vertebrata</taxon>
        <taxon>Euteleostomi</taxon>
        <taxon>Actinopterygii</taxon>
        <taxon>Neopterygii</taxon>
        <taxon>Teleostei</taxon>
        <taxon>Clupei</taxon>
        <taxon>Clupeiformes</taxon>
        <taxon>Clupeoidei</taxon>
        <taxon>Clupeidae</taxon>
        <taxon>Clupea</taxon>
    </lineage>
</organism>
<accession>A0A6P8F6C8</accession>
<keyword evidence="9" id="KW-0378">Hydrolase</keyword>
<comment type="subcellular location">
    <subcellularLocation>
        <location evidence="3">Cytoplasm</location>
    </subcellularLocation>
    <subcellularLocation>
        <location evidence="2">Nucleus</location>
    </subcellularLocation>
</comment>
<dbReference type="PANTHER" id="PTHR22930:SF267">
    <property type="entry name" value="NUCLEASE HARBI1-RELATED"/>
    <property type="match status" value="1"/>
</dbReference>
<dbReference type="GO" id="GO:0004518">
    <property type="term" value="F:nuclease activity"/>
    <property type="evidence" value="ECO:0007669"/>
    <property type="project" value="UniProtKB-KW"/>
</dbReference>
<dbReference type="GO" id="GO:0005737">
    <property type="term" value="C:cytoplasm"/>
    <property type="evidence" value="ECO:0007669"/>
    <property type="project" value="UniProtKB-SubCell"/>
</dbReference>
<gene>
    <name evidence="15" type="primary">LOC105898541</name>
</gene>
<name>A0A6P8F6C8_CLUHA</name>
<proteinExistence type="inferred from homology"/>
<evidence type="ECO:0000256" key="4">
    <source>
        <dbReference type="ARBA" id="ARBA00006958"/>
    </source>
</evidence>
<keyword evidence="10" id="KW-0539">Nucleus</keyword>
<evidence type="ECO:0000256" key="6">
    <source>
        <dbReference type="ARBA" id="ARBA00022490"/>
    </source>
</evidence>
<reference evidence="15" key="1">
    <citation type="submission" date="2025-08" db="UniProtKB">
        <authorList>
            <consortium name="RefSeq"/>
        </authorList>
    </citation>
    <scope>IDENTIFICATION</scope>
</reference>
<evidence type="ECO:0000256" key="11">
    <source>
        <dbReference type="ARBA" id="ARBA00030126"/>
    </source>
</evidence>
<sequence>MTDFLIGDFRLLRPVLLDLCNTLEPALRSRTRRSNPVPPHVQVLSALGFLTIGAFQRELGDRVGISQPSISRSLQRVVNGIVQLVPDYICFPYGEQEEIPVKRAFYAIAGLPNTIGAIDYTHVHIKAPSPNPFPYLNGKRYHSINVQIICDAQYHLLNVVSHIPGGDRGYALAPWLMTPLTNPQKEQEVAYNERHARTRSTVERSIGLLKGRWMCLDAAGGKIGT</sequence>
<dbReference type="OrthoDB" id="10062286at2759"/>
<dbReference type="GO" id="GO:0016787">
    <property type="term" value="F:hydrolase activity"/>
    <property type="evidence" value="ECO:0007669"/>
    <property type="project" value="UniProtKB-KW"/>
</dbReference>
<comment type="similarity">
    <text evidence="4">Belongs to the HARBI1 family.</text>
</comment>
<evidence type="ECO:0000259" key="13">
    <source>
        <dbReference type="Pfam" id="PF13359"/>
    </source>
</evidence>
<evidence type="ECO:0000313" key="15">
    <source>
        <dbReference type="RefSeq" id="XP_031418667.1"/>
    </source>
</evidence>
<keyword evidence="7" id="KW-0540">Nuclease</keyword>
<dbReference type="InterPro" id="IPR026103">
    <property type="entry name" value="HARBI1_animal"/>
</dbReference>
<dbReference type="PANTHER" id="PTHR22930">
    <property type="match status" value="1"/>
</dbReference>
<evidence type="ECO:0000256" key="9">
    <source>
        <dbReference type="ARBA" id="ARBA00022801"/>
    </source>
</evidence>
<evidence type="ECO:0000256" key="3">
    <source>
        <dbReference type="ARBA" id="ARBA00004496"/>
    </source>
</evidence>